<evidence type="ECO:0000313" key="2">
    <source>
        <dbReference type="EMBL" id="OMP06332.1"/>
    </source>
</evidence>
<sequence>MATPQFQLSGRKPLQPKNIAPTTTGINDRIVVVNKEGSKGKQILKSKPKLEICLVDDSSNKENLNHHHHRIPMPIGAAKPTAVAPAAAATPTKKVVEVETLDFDSSLAEELSAIRKKMERLRLDKEKTEKMLKDRDALLQFQMKELQERGQIQKQFEIEVDRLFRLKELKSYCMRISPIKSLRERQQDDKRIYGGHSLVLRAEESEEESVGENTLQSPTPSDSSEVVRENDNNDDDDE</sequence>
<dbReference type="PANTHER" id="PTHR36790:SF1">
    <property type="entry name" value="MYELIN TRANSCRIPTION FACTOR"/>
    <property type="match status" value="1"/>
</dbReference>
<feature type="compositionally biased region" description="Polar residues" evidence="1">
    <location>
        <begin position="211"/>
        <end position="224"/>
    </location>
</feature>
<organism evidence="2 3">
    <name type="scientific">Corchorus capsularis</name>
    <name type="common">Jute</name>
    <dbReference type="NCBI Taxonomy" id="210143"/>
    <lineage>
        <taxon>Eukaryota</taxon>
        <taxon>Viridiplantae</taxon>
        <taxon>Streptophyta</taxon>
        <taxon>Embryophyta</taxon>
        <taxon>Tracheophyta</taxon>
        <taxon>Spermatophyta</taxon>
        <taxon>Magnoliopsida</taxon>
        <taxon>eudicotyledons</taxon>
        <taxon>Gunneridae</taxon>
        <taxon>Pentapetalae</taxon>
        <taxon>rosids</taxon>
        <taxon>malvids</taxon>
        <taxon>Malvales</taxon>
        <taxon>Malvaceae</taxon>
        <taxon>Grewioideae</taxon>
        <taxon>Apeibeae</taxon>
        <taxon>Corchorus</taxon>
    </lineage>
</organism>
<keyword evidence="3" id="KW-1185">Reference proteome</keyword>
<proteinExistence type="predicted"/>
<dbReference type="EMBL" id="AWWV01004951">
    <property type="protein sequence ID" value="OMP06332.1"/>
    <property type="molecule type" value="Genomic_DNA"/>
</dbReference>
<feature type="region of interest" description="Disordered" evidence="1">
    <location>
        <begin position="1"/>
        <end position="25"/>
    </location>
</feature>
<evidence type="ECO:0000256" key="1">
    <source>
        <dbReference type="SAM" id="MobiDB-lite"/>
    </source>
</evidence>
<feature type="region of interest" description="Disordered" evidence="1">
    <location>
        <begin position="202"/>
        <end position="238"/>
    </location>
</feature>
<comment type="caution">
    <text evidence="2">The sequence shown here is derived from an EMBL/GenBank/DDBJ whole genome shotgun (WGS) entry which is preliminary data.</text>
</comment>
<dbReference type="AlphaFoldDB" id="A0A1R3KGX1"/>
<gene>
    <name evidence="2" type="ORF">CCACVL1_01626</name>
</gene>
<protein>
    <submittedName>
        <fullName evidence="2">Uncharacterized protein</fullName>
    </submittedName>
</protein>
<dbReference type="Proteomes" id="UP000188268">
    <property type="component" value="Unassembled WGS sequence"/>
</dbReference>
<accession>A0A1R3KGX1</accession>
<dbReference type="Gramene" id="OMP06332">
    <property type="protein sequence ID" value="OMP06332"/>
    <property type="gene ID" value="CCACVL1_01626"/>
</dbReference>
<dbReference type="PANTHER" id="PTHR36790">
    <property type="entry name" value="MYELIN TRANSCRIPTION FACTOR"/>
    <property type="match status" value="1"/>
</dbReference>
<reference evidence="2 3" key="1">
    <citation type="submission" date="2013-09" db="EMBL/GenBank/DDBJ databases">
        <title>Corchorus capsularis genome sequencing.</title>
        <authorList>
            <person name="Alam M."/>
            <person name="Haque M.S."/>
            <person name="Islam M.S."/>
            <person name="Emdad E.M."/>
            <person name="Islam M.M."/>
            <person name="Ahmed B."/>
            <person name="Halim A."/>
            <person name="Hossen Q.M.M."/>
            <person name="Hossain M.Z."/>
            <person name="Ahmed R."/>
            <person name="Khan M.M."/>
            <person name="Islam R."/>
            <person name="Rashid M.M."/>
            <person name="Khan S.A."/>
            <person name="Rahman M.S."/>
            <person name="Alam M."/>
        </authorList>
    </citation>
    <scope>NUCLEOTIDE SEQUENCE [LARGE SCALE GENOMIC DNA]</scope>
    <source>
        <strain evidence="3">cv. CVL-1</strain>
        <tissue evidence="2">Whole seedling</tissue>
    </source>
</reference>
<evidence type="ECO:0000313" key="3">
    <source>
        <dbReference type="Proteomes" id="UP000188268"/>
    </source>
</evidence>
<dbReference type="OrthoDB" id="982181at2759"/>
<name>A0A1R3KGX1_COCAP</name>